<feature type="transmembrane region" description="Helical" evidence="1">
    <location>
        <begin position="43"/>
        <end position="61"/>
    </location>
</feature>
<dbReference type="InterPro" id="IPR008407">
    <property type="entry name" value="Brnchd-chn_aa_trnsp_AzlD"/>
</dbReference>
<gene>
    <name evidence="2" type="ORF">HMPREF9453_00284</name>
</gene>
<dbReference type="Pfam" id="PF05437">
    <property type="entry name" value="AzlD"/>
    <property type="match status" value="1"/>
</dbReference>
<dbReference type="Proteomes" id="UP000003277">
    <property type="component" value="Unassembled WGS sequence"/>
</dbReference>
<dbReference type="PATRIC" id="fig|742743.3.peg.290"/>
<accession>H1CY46</accession>
<keyword evidence="3" id="KW-1185">Reference proteome</keyword>
<comment type="caution">
    <text evidence="2">The sequence shown here is derived from an EMBL/GenBank/DDBJ whole genome shotgun (WGS) entry which is preliminary data.</text>
</comment>
<evidence type="ECO:0008006" key="4">
    <source>
        <dbReference type="Google" id="ProtNLM"/>
    </source>
</evidence>
<dbReference type="HOGENOM" id="CLU_144816_1_1_9"/>
<keyword evidence="1" id="KW-1133">Transmembrane helix</keyword>
<evidence type="ECO:0000313" key="2">
    <source>
        <dbReference type="EMBL" id="EHO63813.1"/>
    </source>
</evidence>
<dbReference type="STRING" id="742743.HMPREF9453_00284"/>
<dbReference type="EMBL" id="ADLT01000008">
    <property type="protein sequence ID" value="EHO63813.1"/>
    <property type="molecule type" value="Genomic_DNA"/>
</dbReference>
<keyword evidence="1" id="KW-0812">Transmembrane</keyword>
<evidence type="ECO:0000313" key="3">
    <source>
        <dbReference type="Proteomes" id="UP000003277"/>
    </source>
</evidence>
<sequence>MTSMPLWQQIATIALCVLGTMTTRFLPFLIFKPGSRLPGYVKYLGKALPSAVFALLVVYCLKDVSLLSGSHGIPEALGMGLTALLHLWRRQMLLSMAGGTLFYMFLVQYIF</sequence>
<proteinExistence type="predicted"/>
<dbReference type="eggNOG" id="COG1687">
    <property type="taxonomic scope" value="Bacteria"/>
</dbReference>
<dbReference type="AlphaFoldDB" id="H1CY46"/>
<name>H1CY46_9FIRM</name>
<feature type="transmembrane region" description="Helical" evidence="1">
    <location>
        <begin position="6"/>
        <end position="31"/>
    </location>
</feature>
<feature type="transmembrane region" description="Helical" evidence="1">
    <location>
        <begin position="67"/>
        <end position="85"/>
    </location>
</feature>
<feature type="transmembrane region" description="Helical" evidence="1">
    <location>
        <begin position="92"/>
        <end position="110"/>
    </location>
</feature>
<dbReference type="RefSeq" id="WP_008858790.1">
    <property type="nucleotide sequence ID" value="NZ_JH591187.1"/>
</dbReference>
<keyword evidence="1" id="KW-0472">Membrane</keyword>
<protein>
    <recommendedName>
        <fullName evidence="4">Branched-chain amino acid transporter AzlD</fullName>
    </recommendedName>
</protein>
<reference evidence="2 3" key="1">
    <citation type="submission" date="2011-11" db="EMBL/GenBank/DDBJ databases">
        <title>The Genome Sequence of Dialister succinatiphilus YIT 11850.</title>
        <authorList>
            <consortium name="The Broad Institute Genome Sequencing Platform"/>
            <person name="Earl A."/>
            <person name="Ward D."/>
            <person name="Feldgarden M."/>
            <person name="Gevers D."/>
            <person name="Morotomi M."/>
            <person name="Young S.K."/>
            <person name="Zeng Q."/>
            <person name="Gargeya S."/>
            <person name="Fitzgerald M."/>
            <person name="Haas B."/>
            <person name="Abouelleil A."/>
            <person name="Alvarado L."/>
            <person name="Arachchi H.M."/>
            <person name="Berlin A."/>
            <person name="Brown A."/>
            <person name="Chapman S.B."/>
            <person name="Dunbar C."/>
            <person name="Gearin G."/>
            <person name="Goldberg J."/>
            <person name="Griggs A."/>
            <person name="Gujja S."/>
            <person name="Heiman D."/>
            <person name="Howarth C."/>
            <person name="Lui A."/>
            <person name="MacDonald P.J.P."/>
            <person name="Montmayeur A."/>
            <person name="Murphy C."/>
            <person name="Neiman D."/>
            <person name="Pearson M."/>
            <person name="Priest M."/>
            <person name="Roberts A."/>
            <person name="Saif S."/>
            <person name="Shea T."/>
            <person name="Sisk P."/>
            <person name="Stolte C."/>
            <person name="Sykes S."/>
            <person name="Wortman J."/>
            <person name="Nusbaum C."/>
            <person name="Birren B."/>
        </authorList>
    </citation>
    <scope>NUCLEOTIDE SEQUENCE [LARGE SCALE GENOMIC DNA]</scope>
    <source>
        <strain evidence="2 3">YIT 11850</strain>
    </source>
</reference>
<dbReference type="PIRSF" id="PIRSF003203">
    <property type="entry name" value="AzlD"/>
    <property type="match status" value="1"/>
</dbReference>
<organism evidence="2 3">
    <name type="scientific">Dialister succinatiphilus YIT 11850</name>
    <dbReference type="NCBI Taxonomy" id="742743"/>
    <lineage>
        <taxon>Bacteria</taxon>
        <taxon>Bacillati</taxon>
        <taxon>Bacillota</taxon>
        <taxon>Negativicutes</taxon>
        <taxon>Veillonellales</taxon>
        <taxon>Veillonellaceae</taxon>
        <taxon>Dialister</taxon>
    </lineage>
</organism>
<evidence type="ECO:0000256" key="1">
    <source>
        <dbReference type="SAM" id="Phobius"/>
    </source>
</evidence>